<protein>
    <submittedName>
        <fullName evidence="1">Uncharacterized protein</fullName>
    </submittedName>
</protein>
<reference evidence="1 2" key="1">
    <citation type="submission" date="2024-01" db="EMBL/GenBank/DDBJ databases">
        <title>The genomes of 5 underutilized Papilionoideae crops provide insights into root nodulation and disease resistanc.</title>
        <authorList>
            <person name="Jiang F."/>
        </authorList>
    </citation>
    <scope>NUCLEOTIDE SEQUENCE [LARGE SCALE GENOMIC DNA]</scope>
    <source>
        <strain evidence="1">DUOXIRENSHENG_FW03</strain>
        <tissue evidence="1">Leaves</tissue>
    </source>
</reference>
<dbReference type="EMBL" id="JAYMYS010000004">
    <property type="protein sequence ID" value="KAK7395201.1"/>
    <property type="molecule type" value="Genomic_DNA"/>
</dbReference>
<dbReference type="AlphaFoldDB" id="A0AAN9XK65"/>
<proteinExistence type="predicted"/>
<accession>A0AAN9XK65</accession>
<gene>
    <name evidence="1" type="ORF">VNO78_15749</name>
</gene>
<organism evidence="1 2">
    <name type="scientific">Psophocarpus tetragonolobus</name>
    <name type="common">Winged bean</name>
    <name type="synonym">Dolichos tetragonolobus</name>
    <dbReference type="NCBI Taxonomy" id="3891"/>
    <lineage>
        <taxon>Eukaryota</taxon>
        <taxon>Viridiplantae</taxon>
        <taxon>Streptophyta</taxon>
        <taxon>Embryophyta</taxon>
        <taxon>Tracheophyta</taxon>
        <taxon>Spermatophyta</taxon>
        <taxon>Magnoliopsida</taxon>
        <taxon>eudicotyledons</taxon>
        <taxon>Gunneridae</taxon>
        <taxon>Pentapetalae</taxon>
        <taxon>rosids</taxon>
        <taxon>fabids</taxon>
        <taxon>Fabales</taxon>
        <taxon>Fabaceae</taxon>
        <taxon>Papilionoideae</taxon>
        <taxon>50 kb inversion clade</taxon>
        <taxon>NPAAA clade</taxon>
        <taxon>indigoferoid/millettioid clade</taxon>
        <taxon>Phaseoleae</taxon>
        <taxon>Psophocarpus</taxon>
    </lineage>
</organism>
<sequence length="90" mass="10572">MYRLYGIGTRRIIVSYSLMWLKLQRLYFNERNPLLLVSSLLCISDMISENSSFMNMHVTNRIRLTYQATCAFQPWNVEAMKNSLQFAIGV</sequence>
<dbReference type="Proteomes" id="UP001386955">
    <property type="component" value="Unassembled WGS sequence"/>
</dbReference>
<evidence type="ECO:0000313" key="2">
    <source>
        <dbReference type="Proteomes" id="UP001386955"/>
    </source>
</evidence>
<evidence type="ECO:0000313" key="1">
    <source>
        <dbReference type="EMBL" id="KAK7395201.1"/>
    </source>
</evidence>
<name>A0AAN9XK65_PSOTE</name>
<comment type="caution">
    <text evidence="1">The sequence shown here is derived from an EMBL/GenBank/DDBJ whole genome shotgun (WGS) entry which is preliminary data.</text>
</comment>
<keyword evidence="2" id="KW-1185">Reference proteome</keyword>